<organism evidence="1 2">
    <name type="scientific">Rhizobium subbaraonis</name>
    <dbReference type="NCBI Taxonomy" id="908946"/>
    <lineage>
        <taxon>Bacteria</taxon>
        <taxon>Pseudomonadati</taxon>
        <taxon>Pseudomonadota</taxon>
        <taxon>Alphaproteobacteria</taxon>
        <taxon>Hyphomicrobiales</taxon>
        <taxon>Rhizobiaceae</taxon>
        <taxon>Rhizobium/Agrobacterium group</taxon>
        <taxon>Rhizobium</taxon>
    </lineage>
</organism>
<reference evidence="1 2" key="1">
    <citation type="submission" date="2017-08" db="EMBL/GenBank/DDBJ databases">
        <authorList>
            <person name="de Groot N.N."/>
        </authorList>
    </citation>
    <scope>NUCLEOTIDE SEQUENCE [LARGE SCALE GENOMIC DNA]</scope>
    <source>
        <strain evidence="1 2">JC85</strain>
    </source>
</reference>
<gene>
    <name evidence="1" type="ORF">SAMN05892877_13224</name>
</gene>
<proteinExistence type="predicted"/>
<name>A0A285V0U6_9HYPH</name>
<dbReference type="EMBL" id="OBQD01000032">
    <property type="protein sequence ID" value="SOC47680.1"/>
    <property type="molecule type" value="Genomic_DNA"/>
</dbReference>
<dbReference type="Proteomes" id="UP000219167">
    <property type="component" value="Unassembled WGS sequence"/>
</dbReference>
<protein>
    <submittedName>
        <fullName evidence="1">Uncharacterized protein</fullName>
    </submittedName>
</protein>
<dbReference type="RefSeq" id="WP_097143076.1">
    <property type="nucleotide sequence ID" value="NZ_OBQD01000032.1"/>
</dbReference>
<accession>A0A285V0U6</accession>
<evidence type="ECO:0000313" key="1">
    <source>
        <dbReference type="EMBL" id="SOC47680.1"/>
    </source>
</evidence>
<dbReference type="OrthoDB" id="9810174at2"/>
<evidence type="ECO:0000313" key="2">
    <source>
        <dbReference type="Proteomes" id="UP000219167"/>
    </source>
</evidence>
<keyword evidence="2" id="KW-1185">Reference proteome</keyword>
<dbReference type="AlphaFoldDB" id="A0A285V0U6"/>
<sequence length="367" mass="38836">MTSHLAHATRRGLMGPGHVRNLEAALGKRAGALTAAEKGQARANVDADVLGGFRNKIINGNFDVWQRGSSGFVGSNAFNADRWLCQRTAAVAVSRINASPGTLAVPGNPSFGVLVNCTVASTVDNAPLMQRIEDVKTLSGMLATWTFYAQFPAGKELIPRVTQSFGTSGSTTVIVDLPAIVGTGEWKRYDIVTEIPSVTGKTMGAAGNDFVQLSLVEKAPYSAFQFRTMRHSLVAGDASRELDPYSPRHLAQELAICQRYFERIARTYYSVGFARVTTGIESVLTFTRKRATPAVSASDAATFRVFRQGAGGFQYNAGTSLALGAGGLDAIRFGLGITDTTNIVAADAAIIVDAGAGASYVDIDAEL</sequence>